<keyword evidence="1" id="KW-0547">Nucleotide-binding</keyword>
<dbReference type="InterPro" id="IPR017871">
    <property type="entry name" value="ABC_transporter-like_CS"/>
</dbReference>
<dbReference type="InterPro" id="IPR003593">
    <property type="entry name" value="AAA+_ATPase"/>
</dbReference>
<accession>A0ABQ2E9X2</accession>
<dbReference type="InterPro" id="IPR003439">
    <property type="entry name" value="ABC_transporter-like_ATP-bd"/>
</dbReference>
<dbReference type="PROSITE" id="PS00211">
    <property type="entry name" value="ABC_TRANSPORTER_1"/>
    <property type="match status" value="1"/>
</dbReference>
<reference evidence="5" key="1">
    <citation type="journal article" date="2019" name="Int. J. Syst. Evol. Microbiol.">
        <title>The Global Catalogue of Microorganisms (GCM) 10K type strain sequencing project: providing services to taxonomists for standard genome sequencing and annotation.</title>
        <authorList>
            <consortium name="The Broad Institute Genomics Platform"/>
            <consortium name="The Broad Institute Genome Sequencing Center for Infectious Disease"/>
            <person name="Wu L."/>
            <person name="Ma J."/>
        </authorList>
    </citation>
    <scope>NUCLEOTIDE SEQUENCE [LARGE SCALE GENOMIC DNA]</scope>
    <source>
        <strain evidence="5">CGMCC 1.8985</strain>
    </source>
</reference>
<dbReference type="PANTHER" id="PTHR43514">
    <property type="entry name" value="ABC TRANSPORTER I FAMILY MEMBER 10"/>
    <property type="match status" value="1"/>
</dbReference>
<dbReference type="Pfam" id="PF00005">
    <property type="entry name" value="ABC_tran"/>
    <property type="match status" value="1"/>
</dbReference>
<proteinExistence type="predicted"/>
<protein>
    <submittedName>
        <fullName evidence="4">Molybdate-transporting ATPase</fullName>
    </submittedName>
</protein>
<evidence type="ECO:0000256" key="1">
    <source>
        <dbReference type="ARBA" id="ARBA00022741"/>
    </source>
</evidence>
<dbReference type="Proteomes" id="UP000599009">
    <property type="component" value="Unassembled WGS sequence"/>
</dbReference>
<dbReference type="Gene3D" id="3.40.50.300">
    <property type="entry name" value="P-loop containing nucleotide triphosphate hydrolases"/>
    <property type="match status" value="1"/>
</dbReference>
<dbReference type="InterPro" id="IPR027417">
    <property type="entry name" value="P-loop_NTPase"/>
</dbReference>
<comment type="caution">
    <text evidence="4">The sequence shown here is derived from an EMBL/GenBank/DDBJ whole genome shotgun (WGS) entry which is preliminary data.</text>
</comment>
<keyword evidence="5" id="KW-1185">Reference proteome</keyword>
<evidence type="ECO:0000256" key="2">
    <source>
        <dbReference type="ARBA" id="ARBA00022840"/>
    </source>
</evidence>
<keyword evidence="2" id="KW-0067">ATP-binding</keyword>
<dbReference type="SMART" id="SM00382">
    <property type="entry name" value="AAA"/>
    <property type="match status" value="1"/>
</dbReference>
<dbReference type="PANTHER" id="PTHR43514:SF4">
    <property type="entry name" value="ABC TRANSPORTER I FAMILY MEMBER 10"/>
    <property type="match status" value="1"/>
</dbReference>
<evidence type="ECO:0000259" key="3">
    <source>
        <dbReference type="PROSITE" id="PS50893"/>
    </source>
</evidence>
<evidence type="ECO:0000313" key="4">
    <source>
        <dbReference type="EMBL" id="GGJ99008.1"/>
    </source>
</evidence>
<dbReference type="PROSITE" id="PS50893">
    <property type="entry name" value="ABC_TRANSPORTER_2"/>
    <property type="match status" value="1"/>
</dbReference>
<name>A0ABQ2E9X2_9GAMM</name>
<organism evidence="4 5">
    <name type="scientific">Luteimonas terricola</name>
    <dbReference type="NCBI Taxonomy" id="645597"/>
    <lineage>
        <taxon>Bacteria</taxon>
        <taxon>Pseudomonadati</taxon>
        <taxon>Pseudomonadota</taxon>
        <taxon>Gammaproteobacteria</taxon>
        <taxon>Lysobacterales</taxon>
        <taxon>Lysobacteraceae</taxon>
        <taxon>Luteimonas</taxon>
    </lineage>
</organism>
<gene>
    <name evidence="4" type="primary">modC</name>
    <name evidence="4" type="ORF">GCM10011394_05140</name>
</gene>
<feature type="domain" description="ABC transporter" evidence="3">
    <location>
        <begin position="1"/>
        <end position="217"/>
    </location>
</feature>
<evidence type="ECO:0000313" key="5">
    <source>
        <dbReference type="Proteomes" id="UP000599009"/>
    </source>
</evidence>
<dbReference type="EMBL" id="BMME01000001">
    <property type="protein sequence ID" value="GGJ99008.1"/>
    <property type="molecule type" value="Genomic_DNA"/>
</dbReference>
<dbReference type="SUPFAM" id="SSF52540">
    <property type="entry name" value="P-loop containing nucleoside triphosphate hydrolases"/>
    <property type="match status" value="1"/>
</dbReference>
<dbReference type="InterPro" id="IPR050334">
    <property type="entry name" value="Molybdenum_import_ModC"/>
</dbReference>
<sequence length="217" mass="24087">MHRCDALGSRAMLSLDIQLKRGRFERQVRIEDSARVVALVGPSGAGKTTVLNAIAGLVKPRAGRIEVDGRVLFDRARGIDLPAYRRRVGYVFQDARLFPHLDVRGNLLYGRHAAPGAGPRFELDAVVALLGIEALLPRRTANLSGGEAQRVAIGRSLLSQPAILLFDEPLSALDQARREELIPYLQRVRDEVRLPMLYVSHHPDEVRRLTGAVHRLD</sequence>